<dbReference type="PROSITE" id="PS50011">
    <property type="entry name" value="PROTEIN_KINASE_DOM"/>
    <property type="match status" value="1"/>
</dbReference>
<reference evidence="7" key="2">
    <citation type="journal article" date="2023" name="IMA Fungus">
        <title>Comparative genomic study of the Penicillium genus elucidates a diverse pangenome and 15 lateral gene transfer events.</title>
        <authorList>
            <person name="Petersen C."/>
            <person name="Sorensen T."/>
            <person name="Nielsen M.R."/>
            <person name="Sondergaard T.E."/>
            <person name="Sorensen J.L."/>
            <person name="Fitzpatrick D.A."/>
            <person name="Frisvad J.C."/>
            <person name="Nielsen K.L."/>
        </authorList>
    </citation>
    <scope>NUCLEOTIDE SEQUENCE</scope>
    <source>
        <strain evidence="7">IBT 3081</strain>
    </source>
</reference>
<dbReference type="GO" id="GO:0005524">
    <property type="term" value="F:ATP binding"/>
    <property type="evidence" value="ECO:0007669"/>
    <property type="project" value="UniProtKB-KW"/>
</dbReference>
<dbReference type="Gene3D" id="3.30.200.20">
    <property type="entry name" value="Phosphorylase Kinase, domain 1"/>
    <property type="match status" value="1"/>
</dbReference>
<comment type="caution">
    <text evidence="7">The sequence shown here is derived from an EMBL/GenBank/DDBJ whole genome shotgun (WGS) entry which is preliminary data.</text>
</comment>
<dbReference type="Gene3D" id="1.10.510.10">
    <property type="entry name" value="Transferase(Phosphotransferase) domain 1"/>
    <property type="match status" value="1"/>
</dbReference>
<evidence type="ECO:0000256" key="5">
    <source>
        <dbReference type="ARBA" id="ARBA00022840"/>
    </source>
</evidence>
<proteinExistence type="predicted"/>
<protein>
    <recommendedName>
        <fullName evidence="6">Protein kinase domain-containing protein</fullName>
    </recommendedName>
</protein>
<dbReference type="InterPro" id="IPR011009">
    <property type="entry name" value="Kinase-like_dom_sf"/>
</dbReference>
<sequence length="365" mass="41535">MGRLFNGLGCQRSKVNSNRVIGWIELTFSDSEEAYVAIKISTSKTETDTPTQEFETMSQLASIDPRPQHVIQMLDNFDLEGPNGMHKCFVLETLGPNVDDMVDFHTRDSRVPGKLAKILAKQALVGLESLHRHKIGHGDLHTRNLAFTIPSMHGLPEERFMELLSKPDIGKVTRSDGKPIDIGVPEYLVGHTLYRREALSFDTIKIIDFGESFTLDKPPRNLNTPLAIRAPEILFNDRLDYRVDLWAMGCMLFELFVGQTPFDSLMGTPPMLAAQMQEMISDSLPVRWQGSWLEMRKEITPSSEPEIKLQEWLEELYFVSDRKAELTKDDIVQLGGIIRKLLRFEPSARASAEEILNDPWFRDMS</sequence>
<evidence type="ECO:0000313" key="7">
    <source>
        <dbReference type="EMBL" id="KAJ5383744.1"/>
    </source>
</evidence>
<keyword evidence="4" id="KW-0418">Kinase</keyword>
<accession>A0A9W9STX0</accession>
<dbReference type="OrthoDB" id="5979581at2759"/>
<keyword evidence="8" id="KW-1185">Reference proteome</keyword>
<keyword evidence="1" id="KW-0723">Serine/threonine-protein kinase</keyword>
<dbReference type="PANTHER" id="PTHR45646:SF11">
    <property type="entry name" value="SERINE_THREONINE-PROTEIN KINASE DOA"/>
    <property type="match status" value="1"/>
</dbReference>
<evidence type="ECO:0000256" key="4">
    <source>
        <dbReference type="ARBA" id="ARBA00022777"/>
    </source>
</evidence>
<organism evidence="7 8">
    <name type="scientific">Penicillium concentricum</name>
    <dbReference type="NCBI Taxonomy" id="293559"/>
    <lineage>
        <taxon>Eukaryota</taxon>
        <taxon>Fungi</taxon>
        <taxon>Dikarya</taxon>
        <taxon>Ascomycota</taxon>
        <taxon>Pezizomycotina</taxon>
        <taxon>Eurotiomycetes</taxon>
        <taxon>Eurotiomycetidae</taxon>
        <taxon>Eurotiales</taxon>
        <taxon>Aspergillaceae</taxon>
        <taxon>Penicillium</taxon>
    </lineage>
</organism>
<dbReference type="GO" id="GO:0043484">
    <property type="term" value="P:regulation of RNA splicing"/>
    <property type="evidence" value="ECO:0007669"/>
    <property type="project" value="TreeGrafter"/>
</dbReference>
<evidence type="ECO:0000256" key="3">
    <source>
        <dbReference type="ARBA" id="ARBA00022741"/>
    </source>
</evidence>
<keyword evidence="2" id="KW-0808">Transferase</keyword>
<dbReference type="GO" id="GO:0004674">
    <property type="term" value="F:protein serine/threonine kinase activity"/>
    <property type="evidence" value="ECO:0007669"/>
    <property type="project" value="UniProtKB-KW"/>
</dbReference>
<evidence type="ECO:0000259" key="6">
    <source>
        <dbReference type="PROSITE" id="PS50011"/>
    </source>
</evidence>
<dbReference type="PANTHER" id="PTHR45646">
    <property type="entry name" value="SERINE/THREONINE-PROTEIN KINASE DOA-RELATED"/>
    <property type="match status" value="1"/>
</dbReference>
<dbReference type="SMART" id="SM00220">
    <property type="entry name" value="S_TKc"/>
    <property type="match status" value="1"/>
</dbReference>
<dbReference type="Proteomes" id="UP001147752">
    <property type="component" value="Unassembled WGS sequence"/>
</dbReference>
<dbReference type="RefSeq" id="XP_056583520.1">
    <property type="nucleotide sequence ID" value="XM_056719385.1"/>
</dbReference>
<evidence type="ECO:0000313" key="8">
    <source>
        <dbReference type="Proteomes" id="UP001147752"/>
    </source>
</evidence>
<dbReference type="AlphaFoldDB" id="A0A9W9STX0"/>
<keyword evidence="5" id="KW-0067">ATP-binding</keyword>
<keyword evidence="3" id="KW-0547">Nucleotide-binding</keyword>
<dbReference type="Pfam" id="PF00069">
    <property type="entry name" value="Pkinase"/>
    <property type="match status" value="1"/>
</dbReference>
<dbReference type="SUPFAM" id="SSF56112">
    <property type="entry name" value="Protein kinase-like (PK-like)"/>
    <property type="match status" value="1"/>
</dbReference>
<dbReference type="GO" id="GO:0005634">
    <property type="term" value="C:nucleus"/>
    <property type="evidence" value="ECO:0007669"/>
    <property type="project" value="TreeGrafter"/>
</dbReference>
<name>A0A9W9STX0_9EURO</name>
<dbReference type="GeneID" id="81458568"/>
<gene>
    <name evidence="7" type="ORF">N7517_001655</name>
</gene>
<evidence type="ECO:0000256" key="1">
    <source>
        <dbReference type="ARBA" id="ARBA00022527"/>
    </source>
</evidence>
<feature type="domain" description="Protein kinase" evidence="6">
    <location>
        <begin position="1"/>
        <end position="361"/>
    </location>
</feature>
<dbReference type="EMBL" id="JAPZBT010000001">
    <property type="protein sequence ID" value="KAJ5383744.1"/>
    <property type="molecule type" value="Genomic_DNA"/>
</dbReference>
<evidence type="ECO:0000256" key="2">
    <source>
        <dbReference type="ARBA" id="ARBA00022679"/>
    </source>
</evidence>
<dbReference type="InterPro" id="IPR000719">
    <property type="entry name" value="Prot_kinase_dom"/>
</dbReference>
<reference evidence="7" key="1">
    <citation type="submission" date="2022-12" db="EMBL/GenBank/DDBJ databases">
        <authorList>
            <person name="Petersen C."/>
        </authorList>
    </citation>
    <scope>NUCLEOTIDE SEQUENCE</scope>
    <source>
        <strain evidence="7">IBT 3081</strain>
    </source>
</reference>
<dbReference type="InterPro" id="IPR051175">
    <property type="entry name" value="CLK_kinases"/>
</dbReference>